<organism evidence="1 2">
    <name type="scientific">Vibrio gallaecicus</name>
    <dbReference type="NCBI Taxonomy" id="552386"/>
    <lineage>
        <taxon>Bacteria</taxon>
        <taxon>Pseudomonadati</taxon>
        <taxon>Pseudomonadota</taxon>
        <taxon>Gammaproteobacteria</taxon>
        <taxon>Vibrionales</taxon>
        <taxon>Vibrionaceae</taxon>
        <taxon>Vibrio</taxon>
    </lineage>
</organism>
<dbReference type="RefSeq" id="WP_372266381.1">
    <property type="nucleotide sequence ID" value="NZ_JBFRUW010000048.1"/>
</dbReference>
<gene>
    <name evidence="1" type="ORF">AB4566_13220</name>
</gene>
<dbReference type="Proteomes" id="UP001570417">
    <property type="component" value="Unassembled WGS sequence"/>
</dbReference>
<keyword evidence="2" id="KW-1185">Reference proteome</keyword>
<evidence type="ECO:0000313" key="1">
    <source>
        <dbReference type="EMBL" id="MFA0569230.1"/>
    </source>
</evidence>
<sequence length="141" mass="16334">MERNLKENEIRDNFASRLIEFRPDEKLINCEQPYSEVALRTDMQTIDKDNTIRIWEFKVIADYSAIGQLIVYLHLKRKETQFRSNVVGVLAATEIPSNIREAVIASGLNIELYTINKSVSGREQYLAHNEVSIFFPKETLV</sequence>
<dbReference type="InterPro" id="IPR011856">
    <property type="entry name" value="tRNA_endonuc-like_dom_sf"/>
</dbReference>
<dbReference type="Gene3D" id="3.40.1350.10">
    <property type="match status" value="1"/>
</dbReference>
<proteinExistence type="predicted"/>
<protein>
    <submittedName>
        <fullName evidence="1">Uncharacterized protein</fullName>
    </submittedName>
</protein>
<name>A0ABV4NCV7_9VIBR</name>
<accession>A0ABV4NCV7</accession>
<dbReference type="EMBL" id="JBFRUW010000048">
    <property type="protein sequence ID" value="MFA0569230.1"/>
    <property type="molecule type" value="Genomic_DNA"/>
</dbReference>
<evidence type="ECO:0000313" key="2">
    <source>
        <dbReference type="Proteomes" id="UP001570417"/>
    </source>
</evidence>
<comment type="caution">
    <text evidence="1">The sequence shown here is derived from an EMBL/GenBank/DDBJ whole genome shotgun (WGS) entry which is preliminary data.</text>
</comment>
<reference evidence="1 2" key="1">
    <citation type="journal article" date="2024" name="ISME J.">
        <title>Tailless and filamentous prophages are predominant in marine Vibrio.</title>
        <authorList>
            <person name="Steensen K."/>
            <person name="Seneca J."/>
            <person name="Bartlau N."/>
            <person name="Yu X.A."/>
            <person name="Hussain F.A."/>
            <person name="Polz M.F."/>
        </authorList>
    </citation>
    <scope>NUCLEOTIDE SEQUENCE [LARGE SCALE GENOMIC DNA]</scope>
    <source>
        <strain evidence="1 2">10N.222.51.A1</strain>
    </source>
</reference>